<dbReference type="PROSITE" id="PS50987">
    <property type="entry name" value="HTH_ARSR_2"/>
    <property type="match status" value="1"/>
</dbReference>
<dbReference type="InterPro" id="IPR036388">
    <property type="entry name" value="WH-like_DNA-bd_sf"/>
</dbReference>
<dbReference type="OrthoDB" id="46231at2157"/>
<accession>A0A0A7LDC1</accession>
<dbReference type="GeneID" id="24818088"/>
<feature type="region of interest" description="Disordered" evidence="4">
    <location>
        <begin position="1"/>
        <end position="26"/>
    </location>
</feature>
<dbReference type="AlphaFoldDB" id="A0A0A7LDC1"/>
<dbReference type="Gene3D" id="1.10.10.10">
    <property type="entry name" value="Winged helix-like DNA-binding domain superfamily/Winged helix DNA-binding domain"/>
    <property type="match status" value="1"/>
</dbReference>
<dbReference type="InterPro" id="IPR001845">
    <property type="entry name" value="HTH_ArsR_DNA-bd_dom"/>
</dbReference>
<dbReference type="KEGG" id="mear:Mpt1_c04180"/>
<dbReference type="RefSeq" id="WP_048113666.1">
    <property type="nucleotide sequence ID" value="NZ_CP010070.1"/>
</dbReference>
<evidence type="ECO:0000256" key="4">
    <source>
        <dbReference type="SAM" id="MobiDB-lite"/>
    </source>
</evidence>
<dbReference type="InterPro" id="IPR036390">
    <property type="entry name" value="WH_DNA-bd_sf"/>
</dbReference>
<reference evidence="6 7" key="1">
    <citation type="journal article" date="2014" name="Appl. Environ. Microbiol.">
        <title>Comparative Genome Analysis of 'Candidatus Methanoplasma termitum' Indicates a New Mode of Energy Metabolism in the Seventh Order of Methanogens.</title>
        <authorList>
            <person name="Lang K."/>
            <person name="Schuldes J."/>
            <person name="Klingl A."/>
            <person name="Poehlein A."/>
            <person name="Daniel R."/>
            <person name="Brune A."/>
        </authorList>
    </citation>
    <scope>NUCLEOTIDE SEQUENCE [LARGE SCALE GENOMIC DNA]</scope>
    <source>
        <strain evidence="7">Mpt1</strain>
    </source>
</reference>
<dbReference type="HOGENOM" id="CLU_097806_7_3_2"/>
<dbReference type="GO" id="GO:0003677">
    <property type="term" value="F:DNA binding"/>
    <property type="evidence" value="ECO:0007669"/>
    <property type="project" value="UniProtKB-KW"/>
</dbReference>
<evidence type="ECO:0000259" key="5">
    <source>
        <dbReference type="PROSITE" id="PS50987"/>
    </source>
</evidence>
<evidence type="ECO:0000256" key="2">
    <source>
        <dbReference type="ARBA" id="ARBA00023125"/>
    </source>
</evidence>
<dbReference type="STRING" id="1577791.Mpt1_c04180"/>
<keyword evidence="1" id="KW-0805">Transcription regulation</keyword>
<keyword evidence="3" id="KW-0804">Transcription</keyword>
<dbReference type="Proteomes" id="UP000030787">
    <property type="component" value="Chromosome"/>
</dbReference>
<keyword evidence="2" id="KW-0238">DNA-binding</keyword>
<dbReference type="InterPro" id="IPR011991">
    <property type="entry name" value="ArsR-like_HTH"/>
</dbReference>
<evidence type="ECO:0000313" key="6">
    <source>
        <dbReference type="EMBL" id="AIZ56312.1"/>
    </source>
</evidence>
<keyword evidence="7" id="KW-1185">Reference proteome</keyword>
<dbReference type="PANTHER" id="PTHR43132:SF6">
    <property type="entry name" value="HTH-TYPE TRANSCRIPTIONAL REPRESSOR CZRA"/>
    <property type="match status" value="1"/>
</dbReference>
<name>A0A0A7LDC1_9ARCH</name>
<gene>
    <name evidence="6" type="primary">arsR1</name>
    <name evidence="6" type="ORF">Mpt1_c04180</name>
</gene>
<dbReference type="NCBIfam" id="NF033788">
    <property type="entry name" value="HTH_metalloreg"/>
    <property type="match status" value="1"/>
</dbReference>
<dbReference type="CDD" id="cd00090">
    <property type="entry name" value="HTH_ARSR"/>
    <property type="match status" value="1"/>
</dbReference>
<dbReference type="PRINTS" id="PR00778">
    <property type="entry name" value="HTHARSR"/>
</dbReference>
<evidence type="ECO:0000256" key="3">
    <source>
        <dbReference type="ARBA" id="ARBA00023163"/>
    </source>
</evidence>
<protein>
    <submittedName>
        <fullName evidence="6">ArsR1 protein</fullName>
    </submittedName>
</protein>
<dbReference type="Pfam" id="PF01022">
    <property type="entry name" value="HTH_5"/>
    <property type="match status" value="1"/>
</dbReference>
<dbReference type="GO" id="GO:0003700">
    <property type="term" value="F:DNA-binding transcription factor activity"/>
    <property type="evidence" value="ECO:0007669"/>
    <property type="project" value="InterPro"/>
</dbReference>
<organism evidence="6 7">
    <name type="scientific">Candidatus Methanoplasma termitum</name>
    <dbReference type="NCBI Taxonomy" id="1577791"/>
    <lineage>
        <taxon>Archaea</taxon>
        <taxon>Methanobacteriati</taxon>
        <taxon>Thermoplasmatota</taxon>
        <taxon>Thermoplasmata</taxon>
        <taxon>Methanomassiliicoccales</taxon>
        <taxon>Methanomassiliicoccaceae</taxon>
        <taxon>Candidatus Methanoplasma</taxon>
    </lineage>
</organism>
<proteinExistence type="predicted"/>
<sequence length="116" mass="13103">MTAHKEHLGEEHDALVKRGQSHVPDEKTAKELSELFKVVSDPTRIKILWAIGGGEVCVCCISELLGMSVSAVSHQLKTLRQAHLVKARREGRNIYYSLDDHHVKILLDVLLEHMEE</sequence>
<dbReference type="InterPro" id="IPR051011">
    <property type="entry name" value="Metal_resp_trans_reg"/>
</dbReference>
<dbReference type="EMBL" id="CP010070">
    <property type="protein sequence ID" value="AIZ56312.1"/>
    <property type="molecule type" value="Genomic_DNA"/>
</dbReference>
<feature type="domain" description="HTH arsR-type" evidence="5">
    <location>
        <begin position="24"/>
        <end position="116"/>
    </location>
</feature>
<evidence type="ECO:0000256" key="1">
    <source>
        <dbReference type="ARBA" id="ARBA00023015"/>
    </source>
</evidence>
<feature type="compositionally biased region" description="Basic and acidic residues" evidence="4">
    <location>
        <begin position="1"/>
        <end position="16"/>
    </location>
</feature>
<dbReference type="SUPFAM" id="SSF46785">
    <property type="entry name" value="Winged helix' DNA-binding domain"/>
    <property type="match status" value="1"/>
</dbReference>
<dbReference type="PANTHER" id="PTHR43132">
    <property type="entry name" value="ARSENICAL RESISTANCE OPERON REPRESSOR ARSR-RELATED"/>
    <property type="match status" value="1"/>
</dbReference>
<dbReference type="SMART" id="SM00418">
    <property type="entry name" value="HTH_ARSR"/>
    <property type="match status" value="1"/>
</dbReference>
<evidence type="ECO:0000313" key="7">
    <source>
        <dbReference type="Proteomes" id="UP000030787"/>
    </source>
</evidence>